<dbReference type="EMBL" id="LR593887">
    <property type="protein sequence ID" value="VTR98679.1"/>
    <property type="molecule type" value="Genomic_DNA"/>
</dbReference>
<protein>
    <submittedName>
        <fullName evidence="1">Uncharacterized protein</fullName>
    </submittedName>
</protein>
<dbReference type="Proteomes" id="UP000464378">
    <property type="component" value="Chromosome"/>
</dbReference>
<dbReference type="InterPro" id="IPR036390">
    <property type="entry name" value="WH_DNA-bd_sf"/>
</dbReference>
<evidence type="ECO:0000313" key="2">
    <source>
        <dbReference type="Proteomes" id="UP000464378"/>
    </source>
</evidence>
<gene>
    <name evidence="1" type="ORF">GMBLW1_24310</name>
</gene>
<evidence type="ECO:0000313" key="1">
    <source>
        <dbReference type="EMBL" id="VIP01529.1"/>
    </source>
</evidence>
<dbReference type="SUPFAM" id="SSF46785">
    <property type="entry name" value="Winged helix' DNA-binding domain"/>
    <property type="match status" value="1"/>
</dbReference>
<dbReference type="AlphaFoldDB" id="A0A6C2YJX6"/>
<accession>A0A6C2YJX6</accession>
<dbReference type="KEGG" id="tim:GMBLW1_24310"/>
<organism evidence="1">
    <name type="scientific">Tuwongella immobilis</name>
    <dbReference type="NCBI Taxonomy" id="692036"/>
    <lineage>
        <taxon>Bacteria</taxon>
        <taxon>Pseudomonadati</taxon>
        <taxon>Planctomycetota</taxon>
        <taxon>Planctomycetia</taxon>
        <taxon>Gemmatales</taxon>
        <taxon>Gemmataceae</taxon>
        <taxon>Tuwongella</taxon>
    </lineage>
</organism>
<name>A0A6C2YJX6_9BACT</name>
<dbReference type="EMBL" id="LR586016">
    <property type="protein sequence ID" value="VIP01529.1"/>
    <property type="molecule type" value="Genomic_DNA"/>
</dbReference>
<sequence length="393" mass="44573">MAMNERDDEKAIATGFLPKEVTALIHHIELNKDGWWDKATQRLVLAAIWLAGEPTNAEQISSTLGTEFRLHLSPPKLRSLLSTLEVQNFLVKIPGDLYRIPDAKRSEFEREVKASEGAEERAKDYFARLIQEQNLTLDVAAAWKTFSDTFLAPLIKEVGANAYRLVTGQTTLDGKDLVDRFLEVFPKEQRDRLSEVAKRFLNPKVEDSRQYISRLLHARLCVEASGLPEDVIKKLKDTASKPIRFRVFVDTNFLFSLMDLHENPSNDTAKELQELIAHLKVNLKIDLYITLKTIEEAKSAILAAKLQLYGFPVASNLTSVAMQAGLSGMAKKFLNERSKNGRFITADEWFRPYLENFGSIAKGKGIEIFNESQDQYPSRQDVIRYGLVALRAR</sequence>
<dbReference type="RefSeq" id="WP_162656722.1">
    <property type="nucleotide sequence ID" value="NZ_LR593887.1"/>
</dbReference>
<keyword evidence="2" id="KW-1185">Reference proteome</keyword>
<dbReference type="InParanoid" id="A0A6C2YJX6"/>
<reference evidence="1" key="1">
    <citation type="submission" date="2019-04" db="EMBL/GenBank/DDBJ databases">
        <authorList>
            <consortium name="Science for Life Laboratories"/>
        </authorList>
    </citation>
    <scope>NUCLEOTIDE SEQUENCE</scope>
    <source>
        <strain evidence="1">MBLW1</strain>
    </source>
</reference>
<proteinExistence type="predicted"/>